<keyword evidence="1" id="KW-0418">Kinase</keyword>
<dbReference type="GO" id="GO:0016301">
    <property type="term" value="F:kinase activity"/>
    <property type="evidence" value="ECO:0007669"/>
    <property type="project" value="UniProtKB-KW"/>
</dbReference>
<name>A0A2K3QL48_9HYPO</name>
<reference evidence="1 2" key="1">
    <citation type="submission" date="2017-08" db="EMBL/GenBank/DDBJ databases">
        <title>Harnessing the power of phylogenomics to disentangle the directionality and signatures of interkingdom host jumping in the parasitic fungal genus Tolypocladium.</title>
        <authorList>
            <person name="Quandt C.A."/>
            <person name="Patterson W."/>
            <person name="Spatafora J.W."/>
        </authorList>
    </citation>
    <scope>NUCLEOTIDE SEQUENCE [LARGE SCALE GENOMIC DNA]</scope>
    <source>
        <strain evidence="1 2">CBS 113982</strain>
    </source>
</reference>
<dbReference type="STRING" id="45235.A0A2K3QL48"/>
<protein>
    <submittedName>
        <fullName evidence="1">Protein kinase-like domain</fullName>
    </submittedName>
</protein>
<dbReference type="OrthoDB" id="5412996at2759"/>
<dbReference type="AlphaFoldDB" id="A0A2K3QL48"/>
<sequence length="115" mass="13283">MPSLKTVFDEIEETNGEDECRAWLSRIFDAKIELATFVASRRGGGEATEYVSFLKGSFNFSFRFRLSHRGLDAIIRFLKLGYTAIALRDETVTNEVQVIEFLRQNTTIPIPYIYY</sequence>
<dbReference type="EMBL" id="NRSZ01000283">
    <property type="protein sequence ID" value="PNY28261.1"/>
    <property type="molecule type" value="Genomic_DNA"/>
</dbReference>
<dbReference type="Proteomes" id="UP000236621">
    <property type="component" value="Unassembled WGS sequence"/>
</dbReference>
<keyword evidence="2" id="KW-1185">Reference proteome</keyword>
<keyword evidence="1" id="KW-0808">Transferase</keyword>
<gene>
    <name evidence="1" type="ORF">TCAP_01812</name>
</gene>
<accession>A0A2K3QL48</accession>
<evidence type="ECO:0000313" key="1">
    <source>
        <dbReference type="EMBL" id="PNY28261.1"/>
    </source>
</evidence>
<comment type="caution">
    <text evidence="1">The sequence shown here is derived from an EMBL/GenBank/DDBJ whole genome shotgun (WGS) entry which is preliminary data.</text>
</comment>
<organism evidence="1 2">
    <name type="scientific">Tolypocladium capitatum</name>
    <dbReference type="NCBI Taxonomy" id="45235"/>
    <lineage>
        <taxon>Eukaryota</taxon>
        <taxon>Fungi</taxon>
        <taxon>Dikarya</taxon>
        <taxon>Ascomycota</taxon>
        <taxon>Pezizomycotina</taxon>
        <taxon>Sordariomycetes</taxon>
        <taxon>Hypocreomycetidae</taxon>
        <taxon>Hypocreales</taxon>
        <taxon>Ophiocordycipitaceae</taxon>
        <taxon>Tolypocladium</taxon>
    </lineage>
</organism>
<evidence type="ECO:0000313" key="2">
    <source>
        <dbReference type="Proteomes" id="UP000236621"/>
    </source>
</evidence>
<proteinExistence type="predicted"/>